<evidence type="ECO:0000313" key="2">
    <source>
        <dbReference type="EMBL" id="AQS57388.1"/>
    </source>
</evidence>
<keyword evidence="3" id="KW-1185">Reference proteome</keyword>
<organism evidence="2 3">
    <name type="scientific">Novibacillus thermophilus</name>
    <dbReference type="NCBI Taxonomy" id="1471761"/>
    <lineage>
        <taxon>Bacteria</taxon>
        <taxon>Bacillati</taxon>
        <taxon>Bacillota</taxon>
        <taxon>Bacilli</taxon>
        <taxon>Bacillales</taxon>
        <taxon>Thermoactinomycetaceae</taxon>
        <taxon>Novibacillus</taxon>
    </lineage>
</organism>
<dbReference type="EMBL" id="CP019699">
    <property type="protein sequence ID" value="AQS57388.1"/>
    <property type="molecule type" value="Genomic_DNA"/>
</dbReference>
<protein>
    <recommendedName>
        <fullName evidence="1">SnoaL-like domain-containing protein</fullName>
    </recommendedName>
</protein>
<proteinExistence type="predicted"/>
<dbReference type="Proteomes" id="UP000188603">
    <property type="component" value="Chromosome"/>
</dbReference>
<dbReference type="Pfam" id="PF12680">
    <property type="entry name" value="SnoaL_2"/>
    <property type="match status" value="1"/>
</dbReference>
<feature type="domain" description="SnoaL-like" evidence="1">
    <location>
        <begin position="24"/>
        <end position="108"/>
    </location>
</feature>
<evidence type="ECO:0000313" key="3">
    <source>
        <dbReference type="Proteomes" id="UP000188603"/>
    </source>
</evidence>
<dbReference type="InterPro" id="IPR032710">
    <property type="entry name" value="NTF2-like_dom_sf"/>
</dbReference>
<dbReference type="InterPro" id="IPR037401">
    <property type="entry name" value="SnoaL-like"/>
</dbReference>
<reference evidence="2 3" key="1">
    <citation type="journal article" date="2015" name="Int. J. Syst. Evol. Microbiol.">
        <title>Novibacillus thermophilus gen. nov., sp. nov., a Gram-staining-negative and moderately thermophilic member of the family Thermoactinomycetaceae.</title>
        <authorList>
            <person name="Yang G."/>
            <person name="Chen J."/>
            <person name="Zhou S."/>
        </authorList>
    </citation>
    <scope>NUCLEOTIDE SEQUENCE [LARGE SCALE GENOMIC DNA]</scope>
    <source>
        <strain evidence="2 3">SG-1</strain>
    </source>
</reference>
<dbReference type="Gene3D" id="3.10.450.50">
    <property type="match status" value="1"/>
</dbReference>
<dbReference type="STRING" id="1471761.B0W44_04045"/>
<sequence length="126" mass="14121">MQVECAENCGNSPKKRLLKDLTIAFAKSDIRFCVDCVADDVVWHIVGDKRIRGKGDFETALNQMKDREVQQMHIHNIITHGNTGSVNGTLILNDKQSVAFCDVYNFKGFGKNSKIKLITSYVVKTS</sequence>
<gene>
    <name evidence="2" type="ORF">B0W44_04045</name>
</gene>
<dbReference type="KEGG" id="ntr:B0W44_04045"/>
<dbReference type="AlphaFoldDB" id="A0A1U9KBG3"/>
<dbReference type="SUPFAM" id="SSF54427">
    <property type="entry name" value="NTF2-like"/>
    <property type="match status" value="1"/>
</dbReference>
<accession>A0A1U9KBG3</accession>
<name>A0A1U9KBG3_9BACL</name>
<evidence type="ECO:0000259" key="1">
    <source>
        <dbReference type="Pfam" id="PF12680"/>
    </source>
</evidence>